<keyword evidence="3 7" id="KW-0479">Metal-binding</keyword>
<dbReference type="Gene3D" id="1.10.630.10">
    <property type="entry name" value="Cytochrome P450"/>
    <property type="match status" value="1"/>
</dbReference>
<evidence type="ECO:0000256" key="3">
    <source>
        <dbReference type="ARBA" id="ARBA00022723"/>
    </source>
</evidence>
<proteinExistence type="inferred from homology"/>
<evidence type="ECO:0000256" key="5">
    <source>
        <dbReference type="ARBA" id="ARBA00023004"/>
    </source>
</evidence>
<evidence type="ECO:0000256" key="2">
    <source>
        <dbReference type="ARBA" id="ARBA00022617"/>
    </source>
</evidence>
<protein>
    <recommendedName>
        <fullName evidence="12">Cytochrome P450</fullName>
    </recommendedName>
</protein>
<dbReference type="InterPro" id="IPR001128">
    <property type="entry name" value="Cyt_P450"/>
</dbReference>
<evidence type="ECO:0000256" key="9">
    <source>
        <dbReference type="SAM" id="SignalP"/>
    </source>
</evidence>
<evidence type="ECO:0000313" key="11">
    <source>
        <dbReference type="Proteomes" id="UP001419268"/>
    </source>
</evidence>
<dbReference type="GO" id="GO:0016705">
    <property type="term" value="F:oxidoreductase activity, acting on paired donors, with incorporation or reduction of molecular oxygen"/>
    <property type="evidence" value="ECO:0007669"/>
    <property type="project" value="InterPro"/>
</dbReference>
<dbReference type="PRINTS" id="PR00385">
    <property type="entry name" value="P450"/>
</dbReference>
<evidence type="ECO:0008006" key="12">
    <source>
        <dbReference type="Google" id="ProtNLM"/>
    </source>
</evidence>
<organism evidence="10 11">
    <name type="scientific">Stephania cephalantha</name>
    <dbReference type="NCBI Taxonomy" id="152367"/>
    <lineage>
        <taxon>Eukaryota</taxon>
        <taxon>Viridiplantae</taxon>
        <taxon>Streptophyta</taxon>
        <taxon>Embryophyta</taxon>
        <taxon>Tracheophyta</taxon>
        <taxon>Spermatophyta</taxon>
        <taxon>Magnoliopsida</taxon>
        <taxon>Ranunculales</taxon>
        <taxon>Menispermaceae</taxon>
        <taxon>Menispermoideae</taxon>
        <taxon>Cissampelideae</taxon>
        <taxon>Stephania</taxon>
    </lineage>
</organism>
<dbReference type="InterPro" id="IPR002401">
    <property type="entry name" value="Cyt_P450_E_grp-I"/>
</dbReference>
<feature type="binding site" description="axial binding residue" evidence="7">
    <location>
        <position position="437"/>
    </location>
    <ligand>
        <name>heme</name>
        <dbReference type="ChEBI" id="CHEBI:30413"/>
    </ligand>
    <ligandPart>
        <name>Fe</name>
        <dbReference type="ChEBI" id="CHEBI:18248"/>
    </ligandPart>
</feature>
<feature type="signal peptide" evidence="9">
    <location>
        <begin position="1"/>
        <end position="17"/>
    </location>
</feature>
<keyword evidence="9" id="KW-0732">Signal</keyword>
<evidence type="ECO:0000256" key="4">
    <source>
        <dbReference type="ARBA" id="ARBA00023002"/>
    </source>
</evidence>
<dbReference type="GO" id="GO:0005506">
    <property type="term" value="F:iron ion binding"/>
    <property type="evidence" value="ECO:0007669"/>
    <property type="project" value="InterPro"/>
</dbReference>
<evidence type="ECO:0000256" key="1">
    <source>
        <dbReference type="ARBA" id="ARBA00010617"/>
    </source>
</evidence>
<dbReference type="SUPFAM" id="SSF48264">
    <property type="entry name" value="Cytochrome P450"/>
    <property type="match status" value="1"/>
</dbReference>
<comment type="similarity">
    <text evidence="1 8">Belongs to the cytochrome P450 family.</text>
</comment>
<sequence>MELLHLFYITLFIVVLTKLLLHPKKQLPPSPPGALPILGHLRLVFTPLHRTLDTLSKQYGQYMFLKLGKRKVLVLSSPSAIEECINKNDMAFANRPRTVAGDYLSYDYTVLALSNYGHHWRTLRRITTTEIFSASSLLASSGVRLDAVRCLLRELYKSTREDVPKKVDLKNKFFELTFNAMMSMVTGQAIGDGLLDTEDNKWFFGLLKDTHVPSLFMGPGDYIPIMRYFDVFKIEKILSGISKKRDVFFDEMLEKFRKETSVEKNSKSMLDVFFALQKENPEQYNNVIIKGMIVTMFTAGTDTSALTLEWAMSLLLNHPEVLLKARAELANNIDSNRLLEDSDLANLPYIQSIIQETLRLYPPVPFLVPHESSRECTVGKYDVPSGTILVANAWAIHRDPKVWPEPDKFMPERFMQSTQSESREFKFIPFGIGRRGCPGGGLATRVMALTLGSLLQCFEWEKVGDGPVDMSEGNGFTLPKAQSLEAWCKPRPEMLNALSQA</sequence>
<reference evidence="10 11" key="1">
    <citation type="submission" date="2024-01" db="EMBL/GenBank/DDBJ databases">
        <title>Genome assemblies of Stephania.</title>
        <authorList>
            <person name="Yang L."/>
        </authorList>
    </citation>
    <scope>NUCLEOTIDE SEQUENCE [LARGE SCALE GENOMIC DNA]</scope>
    <source>
        <strain evidence="10">JXDWG</strain>
        <tissue evidence="10">Leaf</tissue>
    </source>
</reference>
<evidence type="ECO:0000256" key="8">
    <source>
        <dbReference type="RuleBase" id="RU000461"/>
    </source>
</evidence>
<dbReference type="PANTHER" id="PTHR47947:SF13">
    <property type="entry name" value="CYTOCHROME P450, FAMILY 81, SUBFAMILY K, POLYPEPTIDE 1-RELATED"/>
    <property type="match status" value="1"/>
</dbReference>
<keyword evidence="11" id="KW-1185">Reference proteome</keyword>
<dbReference type="GO" id="GO:0020037">
    <property type="term" value="F:heme binding"/>
    <property type="evidence" value="ECO:0007669"/>
    <property type="project" value="InterPro"/>
</dbReference>
<dbReference type="InterPro" id="IPR050651">
    <property type="entry name" value="Plant_Cytochrome_P450_Monoox"/>
</dbReference>
<dbReference type="Proteomes" id="UP001419268">
    <property type="component" value="Unassembled WGS sequence"/>
</dbReference>
<feature type="chain" id="PRO_5043037110" description="Cytochrome P450" evidence="9">
    <location>
        <begin position="18"/>
        <end position="501"/>
    </location>
</feature>
<dbReference type="InterPro" id="IPR036396">
    <property type="entry name" value="Cyt_P450_sf"/>
</dbReference>
<keyword evidence="5 7" id="KW-0408">Iron</keyword>
<dbReference type="PANTHER" id="PTHR47947">
    <property type="entry name" value="CYTOCHROME P450 82C3-RELATED"/>
    <property type="match status" value="1"/>
</dbReference>
<comment type="caution">
    <text evidence="10">The sequence shown here is derived from an EMBL/GenBank/DDBJ whole genome shotgun (WGS) entry which is preliminary data.</text>
</comment>
<evidence type="ECO:0000313" key="10">
    <source>
        <dbReference type="EMBL" id="KAK9112644.1"/>
    </source>
</evidence>
<keyword evidence="6 8" id="KW-0503">Monooxygenase</keyword>
<dbReference type="GO" id="GO:0004497">
    <property type="term" value="F:monooxygenase activity"/>
    <property type="evidence" value="ECO:0007669"/>
    <property type="project" value="UniProtKB-KW"/>
</dbReference>
<name>A0AAP0NNQ2_9MAGN</name>
<keyword evidence="4 8" id="KW-0560">Oxidoreductase</keyword>
<evidence type="ECO:0000256" key="7">
    <source>
        <dbReference type="PIRSR" id="PIRSR602401-1"/>
    </source>
</evidence>
<evidence type="ECO:0000256" key="6">
    <source>
        <dbReference type="ARBA" id="ARBA00023033"/>
    </source>
</evidence>
<dbReference type="FunFam" id="1.10.630.10:FF:000081">
    <property type="entry name" value="Cytochrome P450 CYP81N5"/>
    <property type="match status" value="1"/>
</dbReference>
<gene>
    <name evidence="10" type="ORF">Scep_020163</name>
</gene>
<dbReference type="PRINTS" id="PR00463">
    <property type="entry name" value="EP450I"/>
</dbReference>
<accession>A0AAP0NNQ2</accession>
<dbReference type="GO" id="GO:0044550">
    <property type="term" value="P:secondary metabolite biosynthetic process"/>
    <property type="evidence" value="ECO:0007669"/>
    <property type="project" value="UniProtKB-ARBA"/>
</dbReference>
<dbReference type="InterPro" id="IPR017972">
    <property type="entry name" value="Cyt_P450_CS"/>
</dbReference>
<dbReference type="AlphaFoldDB" id="A0AAP0NNQ2"/>
<dbReference type="Pfam" id="PF00067">
    <property type="entry name" value="p450"/>
    <property type="match status" value="1"/>
</dbReference>
<dbReference type="PROSITE" id="PS00086">
    <property type="entry name" value="CYTOCHROME_P450"/>
    <property type="match status" value="1"/>
</dbReference>
<comment type="cofactor">
    <cofactor evidence="7">
        <name>heme</name>
        <dbReference type="ChEBI" id="CHEBI:30413"/>
    </cofactor>
</comment>
<dbReference type="EMBL" id="JBBNAG010000008">
    <property type="protein sequence ID" value="KAK9112644.1"/>
    <property type="molecule type" value="Genomic_DNA"/>
</dbReference>
<keyword evidence="2 7" id="KW-0349">Heme</keyword>